<accession>A0ACB9X013</accession>
<reference evidence="1" key="1">
    <citation type="submission" date="2022-05" db="EMBL/GenBank/DDBJ databases">
        <title>Chromosome-level genome of Chaenocephalus aceratus.</title>
        <authorList>
            <person name="Park H."/>
        </authorList>
    </citation>
    <scope>NUCLEOTIDE SEQUENCE</scope>
    <source>
        <strain evidence="1">KU_202001</strain>
    </source>
</reference>
<comment type="caution">
    <text evidence="1">The sequence shown here is derived from an EMBL/GenBank/DDBJ whole genome shotgun (WGS) entry which is preliminary data.</text>
</comment>
<evidence type="ECO:0000313" key="2">
    <source>
        <dbReference type="Proteomes" id="UP001057452"/>
    </source>
</evidence>
<proteinExistence type="predicted"/>
<protein>
    <submittedName>
        <fullName evidence="1">Uncharacterized protein</fullName>
    </submittedName>
</protein>
<evidence type="ECO:0000313" key="1">
    <source>
        <dbReference type="EMBL" id="KAI4819039.1"/>
    </source>
</evidence>
<organism evidence="1 2">
    <name type="scientific">Chaenocephalus aceratus</name>
    <name type="common">Blackfin icefish</name>
    <name type="synonym">Chaenichthys aceratus</name>
    <dbReference type="NCBI Taxonomy" id="36190"/>
    <lineage>
        <taxon>Eukaryota</taxon>
        <taxon>Metazoa</taxon>
        <taxon>Chordata</taxon>
        <taxon>Craniata</taxon>
        <taxon>Vertebrata</taxon>
        <taxon>Euteleostomi</taxon>
        <taxon>Actinopterygii</taxon>
        <taxon>Neopterygii</taxon>
        <taxon>Teleostei</taxon>
        <taxon>Neoteleostei</taxon>
        <taxon>Acanthomorphata</taxon>
        <taxon>Eupercaria</taxon>
        <taxon>Perciformes</taxon>
        <taxon>Notothenioidei</taxon>
        <taxon>Channichthyidae</taxon>
        <taxon>Chaenocephalus</taxon>
    </lineage>
</organism>
<sequence length="125" mass="13841">MEPVQLVSVILTSPVSPTGREGHKYWCKGRPSNQHVHTKGFAGCLQGSDIHKQIISNFPSHQNRYRILAVLPPWQGSVASLGRLALQLSPTGWEGGRVDGLAVWLLEASVPSWLVDRRNTKNTYT</sequence>
<dbReference type="Proteomes" id="UP001057452">
    <property type="component" value="Chromosome 10"/>
</dbReference>
<gene>
    <name evidence="1" type="ORF">KUCAC02_004320</name>
</gene>
<dbReference type="EMBL" id="CM043794">
    <property type="protein sequence ID" value="KAI4819039.1"/>
    <property type="molecule type" value="Genomic_DNA"/>
</dbReference>
<name>A0ACB9X013_CHAAC</name>
<keyword evidence="2" id="KW-1185">Reference proteome</keyword>